<evidence type="ECO:0000256" key="1">
    <source>
        <dbReference type="ARBA" id="ARBA00004613"/>
    </source>
</evidence>
<evidence type="ECO:0000313" key="8">
    <source>
        <dbReference type="RefSeq" id="XP_035679536.1"/>
    </source>
</evidence>
<feature type="chain" id="PRO_5039885528" evidence="6">
    <location>
        <begin position="24"/>
        <end position="177"/>
    </location>
</feature>
<organism evidence="7 8">
    <name type="scientific">Branchiostoma floridae</name>
    <name type="common">Florida lancelet</name>
    <name type="synonym">Amphioxus</name>
    <dbReference type="NCBI Taxonomy" id="7739"/>
    <lineage>
        <taxon>Eukaryota</taxon>
        <taxon>Metazoa</taxon>
        <taxon>Chordata</taxon>
        <taxon>Cephalochordata</taxon>
        <taxon>Leptocardii</taxon>
        <taxon>Amphioxiformes</taxon>
        <taxon>Branchiostomatidae</taxon>
        <taxon>Branchiostoma</taxon>
    </lineage>
</organism>
<dbReference type="InterPro" id="IPR029034">
    <property type="entry name" value="Cystine-knot_cytokine"/>
</dbReference>
<gene>
    <name evidence="8" type="primary">LOC118417889</name>
</gene>
<dbReference type="GeneID" id="118417889"/>
<evidence type="ECO:0000256" key="6">
    <source>
        <dbReference type="SAM" id="SignalP"/>
    </source>
</evidence>
<proteinExistence type="inferred from homology"/>
<dbReference type="GO" id="GO:0005576">
    <property type="term" value="C:extracellular region"/>
    <property type="evidence" value="ECO:0007669"/>
    <property type="project" value="UniProtKB-SubCell"/>
</dbReference>
<accession>A0A9J7MTR1</accession>
<dbReference type="Pfam" id="PF06083">
    <property type="entry name" value="IL17"/>
    <property type="match status" value="1"/>
</dbReference>
<feature type="region of interest" description="Disordered" evidence="5">
    <location>
        <begin position="28"/>
        <end position="47"/>
    </location>
</feature>
<dbReference type="KEGG" id="bfo:118417889"/>
<feature type="signal peptide" evidence="6">
    <location>
        <begin position="1"/>
        <end position="23"/>
    </location>
</feature>
<dbReference type="AlphaFoldDB" id="A0A9J7MTR1"/>
<evidence type="ECO:0000256" key="3">
    <source>
        <dbReference type="ARBA" id="ARBA00022525"/>
    </source>
</evidence>
<dbReference type="Proteomes" id="UP000001554">
    <property type="component" value="Chromosome 6"/>
</dbReference>
<evidence type="ECO:0000256" key="2">
    <source>
        <dbReference type="ARBA" id="ARBA00007236"/>
    </source>
</evidence>
<reference evidence="7" key="1">
    <citation type="journal article" date="2020" name="Nat. Ecol. Evol.">
        <title>Deeply conserved synteny resolves early events in vertebrate evolution.</title>
        <authorList>
            <person name="Simakov O."/>
            <person name="Marletaz F."/>
            <person name="Yue J.X."/>
            <person name="O'Connell B."/>
            <person name="Jenkins J."/>
            <person name="Brandt A."/>
            <person name="Calef R."/>
            <person name="Tung C.H."/>
            <person name="Huang T.K."/>
            <person name="Schmutz J."/>
            <person name="Satoh N."/>
            <person name="Yu J.K."/>
            <person name="Putnam N.H."/>
            <person name="Green R.E."/>
            <person name="Rokhsar D.S."/>
        </authorList>
    </citation>
    <scope>NUCLEOTIDE SEQUENCE [LARGE SCALE GENOMIC DNA]</scope>
    <source>
        <strain evidence="7">S238N-H82</strain>
    </source>
</reference>
<dbReference type="OMA" id="IAYARCQ"/>
<reference evidence="8" key="2">
    <citation type="submission" date="2025-08" db="UniProtKB">
        <authorList>
            <consortium name="RefSeq"/>
        </authorList>
    </citation>
    <scope>IDENTIFICATION</scope>
    <source>
        <strain evidence="8">S238N-H82</strain>
        <tissue evidence="8">Testes</tissue>
    </source>
</reference>
<evidence type="ECO:0000313" key="7">
    <source>
        <dbReference type="Proteomes" id="UP000001554"/>
    </source>
</evidence>
<comment type="similarity">
    <text evidence="2">Belongs to the IL-17 family.</text>
</comment>
<dbReference type="RefSeq" id="XP_035679536.1">
    <property type="nucleotide sequence ID" value="XM_035823643.1"/>
</dbReference>
<dbReference type="Gene3D" id="2.10.90.10">
    <property type="entry name" value="Cystine-knot cytokines"/>
    <property type="match status" value="1"/>
</dbReference>
<keyword evidence="4 6" id="KW-0732">Signal</keyword>
<keyword evidence="7" id="KW-1185">Reference proteome</keyword>
<feature type="compositionally biased region" description="Low complexity" evidence="5">
    <location>
        <begin position="28"/>
        <end position="38"/>
    </location>
</feature>
<dbReference type="GO" id="GO:0005125">
    <property type="term" value="F:cytokine activity"/>
    <property type="evidence" value="ECO:0007669"/>
    <property type="project" value="InterPro"/>
</dbReference>
<dbReference type="SUPFAM" id="SSF57501">
    <property type="entry name" value="Cystine-knot cytokines"/>
    <property type="match status" value="1"/>
</dbReference>
<protein>
    <submittedName>
        <fullName evidence="8">Uncharacterized protein LOC118417889</fullName>
    </submittedName>
</protein>
<sequence length="177" mass="18866">MASFIMALFSFLALGGVLVSGVAIPTTDTYPTDGTDAGAEGRSGCSEPSAAQLSQLLTDCSSANNPETKELSSGTNPCESGTCLQPAENDLSQRAYCPWQVIVDSNPNRFPTDIAYARCQSTFPGQNGEFNWTMVCDSVTYTKPVLVREECGGADNTYRYKCVHLTVPNACVAVEPL</sequence>
<name>A0A9J7MTR1_BRAFL</name>
<comment type="subcellular location">
    <subcellularLocation>
        <location evidence="1">Secreted</location>
    </subcellularLocation>
</comment>
<evidence type="ECO:0000256" key="4">
    <source>
        <dbReference type="ARBA" id="ARBA00022729"/>
    </source>
</evidence>
<dbReference type="OrthoDB" id="6038945at2759"/>
<evidence type="ECO:0000256" key="5">
    <source>
        <dbReference type="SAM" id="MobiDB-lite"/>
    </source>
</evidence>
<dbReference type="InterPro" id="IPR010345">
    <property type="entry name" value="IL-17_fam"/>
</dbReference>
<keyword evidence="3" id="KW-0964">Secreted</keyword>